<evidence type="ECO:0000256" key="1">
    <source>
        <dbReference type="ARBA" id="ARBA00023054"/>
    </source>
</evidence>
<evidence type="ECO:0000313" key="5">
    <source>
        <dbReference type="Proteomes" id="UP000035037"/>
    </source>
</evidence>
<evidence type="ECO:0000256" key="3">
    <source>
        <dbReference type="SAM" id="MobiDB-lite"/>
    </source>
</evidence>
<comment type="caution">
    <text evidence="4">The sequence shown here is derived from an EMBL/GenBank/DDBJ whole genome shotgun (WGS) entry which is preliminary data.</text>
</comment>
<dbReference type="PANTHER" id="PTHR34793:SF1">
    <property type="entry name" value="PROTEIN THYLAKOID FORMATION 1, CHLOROPLASTIC"/>
    <property type="match status" value="1"/>
</dbReference>
<gene>
    <name evidence="2" type="primary">thf1</name>
    <name evidence="4" type="ORF">TQ37_10595</name>
</gene>
<dbReference type="InterPro" id="IPR017499">
    <property type="entry name" value="Thf1"/>
</dbReference>
<dbReference type="PATRIC" id="fig|1608419.3.peg.1464"/>
<dbReference type="STRING" id="431041.FLM9_513"/>
<comment type="function">
    <text evidence="2">May be involved in photosynthetic membrane biogenesis.</text>
</comment>
<feature type="region of interest" description="Disordered" evidence="3">
    <location>
        <begin position="204"/>
        <end position="259"/>
    </location>
</feature>
<sequence length="259" mass="28628">MSERPTISDTKRSFHACCDRVIAPAYRQVVDELLVELNLLLFQKRFHQDAVFATGLCQTFDSFMQGYRPETRKEEIFQAICSALGLDAEAIRAEVARARESVAGQMRHGVRQWSSSNQQTPVAVRQFLERVQQPGFHYNRLQAVGLMTLVEVAVGIDPDDATAAARAAKQLAADVGLAQERFGKDVDLYRTNLEKMAQGLEAMEEAVAAEQRRRQRQREEKEKGVSTANTASPDPSSHDSSSDDADNGPLEATPSNSSG</sequence>
<dbReference type="GO" id="GO:0030096">
    <property type="term" value="C:plasma membrane-derived thylakoid photosystem II"/>
    <property type="evidence" value="ECO:0007669"/>
    <property type="project" value="TreeGrafter"/>
</dbReference>
<dbReference type="PANTHER" id="PTHR34793">
    <property type="entry name" value="PROTEIN THYLAKOID FORMATION 1, CHLOROPLASTIC"/>
    <property type="match status" value="1"/>
</dbReference>
<dbReference type="Proteomes" id="UP000035037">
    <property type="component" value="Unassembled WGS sequence"/>
</dbReference>
<proteinExistence type="inferred from homology"/>
<dbReference type="HAMAP" id="MF_01843">
    <property type="entry name" value="Thf1"/>
    <property type="match status" value="1"/>
</dbReference>
<reference evidence="4 5" key="2">
    <citation type="submission" date="2015-05" db="EMBL/GenBank/DDBJ databases">
        <title>Lifestyle Evolution in Cyanobacterial Symbionts of Sponges.</title>
        <authorList>
            <person name="Burgsdorf I."/>
            <person name="Slaby B.M."/>
            <person name="Handley K.M."/>
            <person name="Haber M."/>
            <person name="Blom J."/>
            <person name="Marshall C.W."/>
            <person name="Gilbert J.A."/>
            <person name="Hentschel U."/>
            <person name="Steindler L."/>
        </authorList>
    </citation>
    <scope>NUCLEOTIDE SEQUENCE [LARGE SCALE GENOMIC DNA]</scope>
    <source>
        <strain evidence="4">15L</strain>
    </source>
</reference>
<protein>
    <recommendedName>
        <fullName evidence="2">Protein Thf1</fullName>
    </recommendedName>
</protein>
<reference evidence="4 5" key="1">
    <citation type="submission" date="2015-02" db="EMBL/GenBank/DDBJ databases">
        <authorList>
            <person name="Slaby B."/>
            <person name="Hentschel U."/>
        </authorList>
    </citation>
    <scope>NUCLEOTIDE SEQUENCE [LARGE SCALE GENOMIC DNA]</scope>
    <source>
        <strain evidence="4">15L</strain>
    </source>
</reference>
<dbReference type="AlphaFoldDB" id="A0A0G8AQT5"/>
<dbReference type="Pfam" id="PF11264">
    <property type="entry name" value="ThylakoidFormat"/>
    <property type="match status" value="1"/>
</dbReference>
<comment type="similarity">
    <text evidence="2">Belongs to the THF1 family.</text>
</comment>
<dbReference type="GO" id="GO:0010207">
    <property type="term" value="P:photosystem II assembly"/>
    <property type="evidence" value="ECO:0007669"/>
    <property type="project" value="InterPro"/>
</dbReference>
<dbReference type="NCBIfam" id="TIGR03060">
    <property type="entry name" value="PS_II_psb29"/>
    <property type="match status" value="1"/>
</dbReference>
<evidence type="ECO:0000313" key="4">
    <source>
        <dbReference type="EMBL" id="KKZ09938.1"/>
    </source>
</evidence>
<keyword evidence="1 2" id="KW-0175">Coiled coil</keyword>
<organism evidence="4 5">
    <name type="scientific">Candidatus Synechococcus spongiarum 15L</name>
    <dbReference type="NCBI Taxonomy" id="1608419"/>
    <lineage>
        <taxon>Bacteria</taxon>
        <taxon>Bacillati</taxon>
        <taxon>Cyanobacteriota</taxon>
        <taxon>Cyanophyceae</taxon>
        <taxon>Synechococcales</taxon>
        <taxon>Synechococcaceae</taxon>
        <taxon>Synechococcus</taxon>
    </lineage>
</organism>
<dbReference type="EMBL" id="JYFQ01000228">
    <property type="protein sequence ID" value="KKZ09938.1"/>
    <property type="molecule type" value="Genomic_DNA"/>
</dbReference>
<name>A0A0G8AQT5_9SYNE</name>
<evidence type="ECO:0000256" key="2">
    <source>
        <dbReference type="HAMAP-Rule" id="MF_01843"/>
    </source>
</evidence>
<accession>A0A0G8AQT5</accession>